<proteinExistence type="predicted"/>
<dbReference type="RefSeq" id="WP_011173107.1">
    <property type="nucleotide sequence ID" value="NC_005835.1"/>
</dbReference>
<dbReference type="eggNOG" id="COG1572">
    <property type="taxonomic scope" value="Bacteria"/>
</dbReference>
<evidence type="ECO:0008006" key="3">
    <source>
        <dbReference type="Google" id="ProtNLM"/>
    </source>
</evidence>
<dbReference type="OrthoDB" id="3909977at2"/>
<gene>
    <name evidence="1" type="ordered locus">TT_C0663</name>
</gene>
<dbReference type="SUPFAM" id="SSF55486">
    <property type="entry name" value="Metalloproteases ('zincins'), catalytic domain"/>
    <property type="match status" value="1"/>
</dbReference>
<evidence type="ECO:0000313" key="1">
    <source>
        <dbReference type="EMBL" id="AAS81011.1"/>
    </source>
</evidence>
<dbReference type="Pfam" id="PF10462">
    <property type="entry name" value="Peptidase_M66"/>
    <property type="match status" value="1"/>
</dbReference>
<accession>Q72JV5</accession>
<name>Q72JV5_THET2</name>
<organism evidence="1 2">
    <name type="scientific">Thermus thermophilus (strain ATCC BAA-163 / DSM 7039 / HB27)</name>
    <dbReference type="NCBI Taxonomy" id="262724"/>
    <lineage>
        <taxon>Bacteria</taxon>
        <taxon>Thermotogati</taxon>
        <taxon>Deinococcota</taxon>
        <taxon>Deinococci</taxon>
        <taxon>Thermales</taxon>
        <taxon>Thermaceae</taxon>
        <taxon>Thermus</taxon>
    </lineage>
</organism>
<dbReference type="EMBL" id="AE017221">
    <property type="protein sequence ID" value="AAS81011.1"/>
    <property type="molecule type" value="Genomic_DNA"/>
</dbReference>
<reference evidence="1 2" key="1">
    <citation type="journal article" date="2004" name="Nat. Biotechnol.">
        <title>The genome sequence of the extreme thermophile Thermus thermophilus.</title>
        <authorList>
            <person name="Henne A."/>
            <person name="Brueggemann H."/>
            <person name="Raasch C."/>
            <person name="Wiezer A."/>
            <person name="Hartsch T."/>
            <person name="Liesegang H."/>
            <person name="Johann A."/>
            <person name="Lienard T."/>
            <person name="Gohl O."/>
            <person name="Martinez-Arias R."/>
            <person name="Jacobi C."/>
            <person name="Starkuviene V."/>
            <person name="Schlenczeck S."/>
            <person name="Dencker S."/>
            <person name="Huber R."/>
            <person name="Klenk H.-P."/>
            <person name="Overbeek R."/>
            <person name="Kramer W."/>
            <person name="Merkl R."/>
            <person name="Gottschalk G."/>
            <person name="Fritz H.-J."/>
        </authorList>
    </citation>
    <scope>NUCLEOTIDE SEQUENCE [LARGE SCALE GENOMIC DNA]</scope>
    <source>
        <strain evidence="2">ATCC BAA-163 / DSM 7039 / HB27</strain>
    </source>
</reference>
<dbReference type="HOGENOM" id="CLU_521688_0_0_0"/>
<protein>
    <recommendedName>
        <fullName evidence="3">Peptidase M66</fullName>
    </recommendedName>
</protein>
<evidence type="ECO:0000313" key="2">
    <source>
        <dbReference type="Proteomes" id="UP000000592"/>
    </source>
</evidence>
<dbReference type="AlphaFoldDB" id="Q72JV5"/>
<sequence length="522" mass="55945">MQQGTATVGLLAGLALLFAGCNNLSQPKADRVAIAKAEWGQTLLLENPRLIAEKPALLRVHLVASPGPARLSEPLTGAVWAGDTFLGNLSFTCPNSIPTSTKQGTLATTCNATLPASWVVSGLRVEVRADPRNVLGGNPAEKSRTLTPRVELGPTLHLTVVPVVYQGATATVPDFKPALLAVWPLKGVEYAVRVPYTFSGDLKTLSGWSGLLNELHLLRQADGSGRYYYGFVRVSYTSGIAGIGYIGYPVAVGWDHSGSAPAVMAHELGHNFGREHAPCDTPDPDPSYPYPDGSIGVWGYDPNGNSLDPSATAAPLKNPAVHKDLMSYCGPEWVSDYNYYAAWDFLKANPPAPQSLPTEGLLFSGRILGDQVVFDPPLRLAAKPEGKPSPYTLRVDGNEYPVYVLEDSEGVVHFQAKVPVGSFSCVALYRGGRLLAEVQGSVRPQAEPQVSLREEGGFLVVRWTGYPFLSLFHVAQDGARTALGLWHKGGESKFALEGLPPGGSFEVQLSDGVEVRVFTFPR</sequence>
<dbReference type="KEGG" id="tth:TT_C0663"/>
<dbReference type="Proteomes" id="UP000000592">
    <property type="component" value="Chromosome"/>
</dbReference>